<gene>
    <name evidence="2" type="ORF">GSI_15447</name>
</gene>
<reference evidence="2 3" key="1">
    <citation type="journal article" date="2015" name="Sci. Rep.">
        <title>Chromosome-level genome map provides insights into diverse defense mechanisms in the medicinal fungus Ganoderma sinense.</title>
        <authorList>
            <person name="Zhu Y."/>
            <person name="Xu J."/>
            <person name="Sun C."/>
            <person name="Zhou S."/>
            <person name="Xu H."/>
            <person name="Nelson D.R."/>
            <person name="Qian J."/>
            <person name="Song J."/>
            <person name="Luo H."/>
            <person name="Xiang L."/>
            <person name="Li Y."/>
            <person name="Xu Z."/>
            <person name="Ji A."/>
            <person name="Wang L."/>
            <person name="Lu S."/>
            <person name="Hayward A."/>
            <person name="Sun W."/>
            <person name="Li X."/>
            <person name="Schwartz D.C."/>
            <person name="Wang Y."/>
            <person name="Chen S."/>
        </authorList>
    </citation>
    <scope>NUCLEOTIDE SEQUENCE [LARGE SCALE GENOMIC DNA]</scope>
    <source>
        <strain evidence="2 3">ZZ0214-1</strain>
    </source>
</reference>
<keyword evidence="3" id="KW-1185">Reference proteome</keyword>
<feature type="compositionally biased region" description="Basic and acidic residues" evidence="1">
    <location>
        <begin position="34"/>
        <end position="54"/>
    </location>
</feature>
<accession>A0A2G8RML3</accession>
<dbReference type="AlphaFoldDB" id="A0A2G8RML3"/>
<feature type="region of interest" description="Disordered" evidence="1">
    <location>
        <begin position="21"/>
        <end position="66"/>
    </location>
</feature>
<name>A0A2G8RML3_9APHY</name>
<proteinExistence type="predicted"/>
<organism evidence="2 3">
    <name type="scientific">Ganoderma sinense ZZ0214-1</name>
    <dbReference type="NCBI Taxonomy" id="1077348"/>
    <lineage>
        <taxon>Eukaryota</taxon>
        <taxon>Fungi</taxon>
        <taxon>Dikarya</taxon>
        <taxon>Basidiomycota</taxon>
        <taxon>Agaricomycotina</taxon>
        <taxon>Agaricomycetes</taxon>
        <taxon>Polyporales</taxon>
        <taxon>Polyporaceae</taxon>
        <taxon>Ganoderma</taxon>
    </lineage>
</organism>
<evidence type="ECO:0000256" key="1">
    <source>
        <dbReference type="SAM" id="MobiDB-lite"/>
    </source>
</evidence>
<protein>
    <submittedName>
        <fullName evidence="2">Uncharacterized protein</fullName>
    </submittedName>
</protein>
<dbReference type="EMBL" id="AYKW01000069">
    <property type="protein sequence ID" value="PIL22754.1"/>
    <property type="molecule type" value="Genomic_DNA"/>
</dbReference>
<dbReference type="Proteomes" id="UP000230002">
    <property type="component" value="Unassembled WGS sequence"/>
</dbReference>
<comment type="caution">
    <text evidence="2">The sequence shown here is derived from an EMBL/GenBank/DDBJ whole genome shotgun (WGS) entry which is preliminary data.</text>
</comment>
<evidence type="ECO:0000313" key="2">
    <source>
        <dbReference type="EMBL" id="PIL22754.1"/>
    </source>
</evidence>
<evidence type="ECO:0000313" key="3">
    <source>
        <dbReference type="Proteomes" id="UP000230002"/>
    </source>
</evidence>
<sequence>MRDVDVYVYVVYDEPAVSKPYPSSPLIPSSADPPIRRREHERRTATTRAHEDSRMPISFHFSQSAPMPTRAPGWPLMSLGSRSSYSLPKARKCAKRELKWPSERRWRICG</sequence>